<evidence type="ECO:0000313" key="2">
    <source>
        <dbReference type="Proteomes" id="UP000314983"/>
    </source>
</evidence>
<dbReference type="GO" id="GO:0005694">
    <property type="term" value="C:chromosome"/>
    <property type="evidence" value="ECO:0007669"/>
    <property type="project" value="TreeGrafter"/>
</dbReference>
<dbReference type="Proteomes" id="UP000314983">
    <property type="component" value="Chromosome 3"/>
</dbReference>
<dbReference type="InterPro" id="IPR027857">
    <property type="entry name" value="SCRE"/>
</dbReference>
<reference evidence="1" key="4">
    <citation type="submission" date="2025-08" db="UniProtKB">
        <authorList>
            <consortium name="Ensembl"/>
        </authorList>
    </citation>
    <scope>IDENTIFICATION</scope>
</reference>
<dbReference type="AlphaFoldDB" id="A0A4W4EJJ5"/>
<evidence type="ECO:0000313" key="1">
    <source>
        <dbReference type="Ensembl" id="ENSEEEP00000011980.1"/>
    </source>
</evidence>
<sequence>MPLQNNETLRMLLAQQHRIRLSDGVERGAFVFPLSGTAFMLIAPDEFPEKAQNKELFDRIERFVQIHRNCFLLLQSPVYGIREWEAVSAVHNRFFGSNLKVLPVHSTGDIVKAMLTIAKATSKPHIDSLWDRLSLARAHVIELSSVWELLHDMQLLSDQYFSVNINSIN</sequence>
<dbReference type="Pfam" id="PF15162">
    <property type="entry name" value="SCRE"/>
    <property type="match status" value="1"/>
</dbReference>
<keyword evidence="2" id="KW-1185">Reference proteome</keyword>
<proteinExistence type="predicted"/>
<dbReference type="GO" id="GO:0007130">
    <property type="term" value="P:synaptonemal complex assembly"/>
    <property type="evidence" value="ECO:0007669"/>
    <property type="project" value="InterPro"/>
</dbReference>
<reference evidence="1" key="3">
    <citation type="submission" date="2020-05" db="EMBL/GenBank/DDBJ databases">
        <title>Electrophorus electricus (electric eel) genome, fEleEle1, primary haplotype.</title>
        <authorList>
            <person name="Myers G."/>
            <person name="Meyer A."/>
            <person name="Fedrigo O."/>
            <person name="Formenti G."/>
            <person name="Rhie A."/>
            <person name="Tracey A."/>
            <person name="Sims Y."/>
            <person name="Jarvis E.D."/>
        </authorList>
    </citation>
    <scope>NUCLEOTIDE SEQUENCE [LARGE SCALE GENOMIC DNA]</scope>
</reference>
<gene>
    <name evidence="1" type="primary">C1orf146</name>
</gene>
<dbReference type="GeneTree" id="ENSGT00390000008285"/>
<reference evidence="2" key="2">
    <citation type="journal article" date="2017" name="Sci. Adv.">
        <title>A tail of two voltages: Proteomic comparison of the three electric organs of the electric eel.</title>
        <authorList>
            <person name="Traeger L.L."/>
            <person name="Sabat G."/>
            <person name="Barrett-Wilt G.A."/>
            <person name="Wells G.B."/>
            <person name="Sussman M.R."/>
        </authorList>
    </citation>
    <scope>NUCLEOTIDE SEQUENCE [LARGE SCALE GENOMIC DNA]</scope>
</reference>
<name>A0A4W4EJJ5_ELEEL</name>
<dbReference type="GO" id="GO:0007131">
    <property type="term" value="P:reciprocal meiotic recombination"/>
    <property type="evidence" value="ECO:0007669"/>
    <property type="project" value="TreeGrafter"/>
</dbReference>
<organism evidence="1 2">
    <name type="scientific">Electrophorus electricus</name>
    <name type="common">Electric eel</name>
    <name type="synonym">Gymnotus electricus</name>
    <dbReference type="NCBI Taxonomy" id="8005"/>
    <lineage>
        <taxon>Eukaryota</taxon>
        <taxon>Metazoa</taxon>
        <taxon>Chordata</taxon>
        <taxon>Craniata</taxon>
        <taxon>Vertebrata</taxon>
        <taxon>Euteleostomi</taxon>
        <taxon>Actinopterygii</taxon>
        <taxon>Neopterygii</taxon>
        <taxon>Teleostei</taxon>
        <taxon>Ostariophysi</taxon>
        <taxon>Gymnotiformes</taxon>
        <taxon>Gymnotoidei</taxon>
        <taxon>Gymnotidae</taxon>
        <taxon>Electrophorus</taxon>
    </lineage>
</organism>
<dbReference type="STRING" id="8005.ENSEEEP00000011980"/>
<accession>A0A4W4EJJ5</accession>
<reference evidence="1" key="5">
    <citation type="submission" date="2025-09" db="UniProtKB">
        <authorList>
            <consortium name="Ensembl"/>
        </authorList>
    </citation>
    <scope>IDENTIFICATION</scope>
</reference>
<dbReference type="OMA" id="QNHDTCR"/>
<reference evidence="2" key="1">
    <citation type="journal article" date="2014" name="Science">
        <title>Nonhuman genetics. Genomic basis for the convergent evolution of electric organs.</title>
        <authorList>
            <person name="Gallant J.R."/>
            <person name="Traeger L.L."/>
            <person name="Volkening J.D."/>
            <person name="Moffett H."/>
            <person name="Chen P.H."/>
            <person name="Novina C.D."/>
            <person name="Phillips G.N.Jr."/>
            <person name="Anand R."/>
            <person name="Wells G.B."/>
            <person name="Pinch M."/>
            <person name="Guth R."/>
            <person name="Unguez G.A."/>
            <person name="Albert J.S."/>
            <person name="Zakon H.H."/>
            <person name="Samanta M.P."/>
            <person name="Sussman M.R."/>
        </authorList>
    </citation>
    <scope>NUCLEOTIDE SEQUENCE [LARGE SCALE GENOMIC DNA]</scope>
</reference>
<protein>
    <submittedName>
        <fullName evidence="1">Uncharacterized protein</fullName>
    </submittedName>
</protein>
<dbReference type="Ensembl" id="ENSEEET00000012120.2">
    <property type="protein sequence ID" value="ENSEEEP00000011980.1"/>
    <property type="gene ID" value="ENSEEEG00000006041.2"/>
</dbReference>
<dbReference type="PANTHER" id="PTHR31408">
    <property type="entry name" value="HYPOTHETICAL PROTEIN LOC689986"/>
    <property type="match status" value="1"/>
</dbReference>
<dbReference type="PANTHER" id="PTHR31408:SF2">
    <property type="entry name" value="PROTEIN SPO16 HOMOLOG"/>
    <property type="match status" value="1"/>
</dbReference>